<feature type="compositionally biased region" description="Basic and acidic residues" evidence="1">
    <location>
        <begin position="88"/>
        <end position="112"/>
    </location>
</feature>
<feature type="chain" id="PRO_5035482406" evidence="2">
    <location>
        <begin position="18"/>
        <end position="118"/>
    </location>
</feature>
<comment type="caution">
    <text evidence="3">The sequence shown here is derived from an EMBL/GenBank/DDBJ whole genome shotgun (WGS) entry which is preliminary data.</text>
</comment>
<dbReference type="AlphaFoldDB" id="A0A8K0W164"/>
<name>A0A8K0W164_9PLEO</name>
<dbReference type="OrthoDB" id="10395500at2759"/>
<reference evidence="3" key="1">
    <citation type="journal article" date="2021" name="Nat. Commun.">
        <title>Genetic determinants of endophytism in the Arabidopsis root mycobiome.</title>
        <authorList>
            <person name="Mesny F."/>
            <person name="Miyauchi S."/>
            <person name="Thiergart T."/>
            <person name="Pickel B."/>
            <person name="Atanasova L."/>
            <person name="Karlsson M."/>
            <person name="Huettel B."/>
            <person name="Barry K.W."/>
            <person name="Haridas S."/>
            <person name="Chen C."/>
            <person name="Bauer D."/>
            <person name="Andreopoulos W."/>
            <person name="Pangilinan J."/>
            <person name="LaButti K."/>
            <person name="Riley R."/>
            <person name="Lipzen A."/>
            <person name="Clum A."/>
            <person name="Drula E."/>
            <person name="Henrissat B."/>
            <person name="Kohler A."/>
            <person name="Grigoriev I.V."/>
            <person name="Martin F.M."/>
            <person name="Hacquard S."/>
        </authorList>
    </citation>
    <scope>NUCLEOTIDE SEQUENCE</scope>
    <source>
        <strain evidence="3">MPI-SDFR-AT-0120</strain>
    </source>
</reference>
<keyword evidence="4" id="KW-1185">Reference proteome</keyword>
<keyword evidence="2" id="KW-0732">Signal</keyword>
<evidence type="ECO:0000313" key="4">
    <source>
        <dbReference type="Proteomes" id="UP000813461"/>
    </source>
</evidence>
<organism evidence="3 4">
    <name type="scientific">Paraphoma chrysanthemicola</name>
    <dbReference type="NCBI Taxonomy" id="798071"/>
    <lineage>
        <taxon>Eukaryota</taxon>
        <taxon>Fungi</taxon>
        <taxon>Dikarya</taxon>
        <taxon>Ascomycota</taxon>
        <taxon>Pezizomycotina</taxon>
        <taxon>Dothideomycetes</taxon>
        <taxon>Pleosporomycetidae</taxon>
        <taxon>Pleosporales</taxon>
        <taxon>Pleosporineae</taxon>
        <taxon>Phaeosphaeriaceae</taxon>
        <taxon>Paraphoma</taxon>
    </lineage>
</organism>
<feature type="region of interest" description="Disordered" evidence="1">
    <location>
        <begin position="56"/>
        <end position="118"/>
    </location>
</feature>
<gene>
    <name evidence="3" type="ORF">FB567DRAFT_590112</name>
</gene>
<dbReference type="EMBL" id="JAGMVJ010000005">
    <property type="protein sequence ID" value="KAH7090732.1"/>
    <property type="molecule type" value="Genomic_DNA"/>
</dbReference>
<evidence type="ECO:0000256" key="2">
    <source>
        <dbReference type="SAM" id="SignalP"/>
    </source>
</evidence>
<proteinExistence type="predicted"/>
<dbReference type="Proteomes" id="UP000813461">
    <property type="component" value="Unassembled WGS sequence"/>
</dbReference>
<evidence type="ECO:0000256" key="1">
    <source>
        <dbReference type="SAM" id="MobiDB-lite"/>
    </source>
</evidence>
<evidence type="ECO:0000313" key="3">
    <source>
        <dbReference type="EMBL" id="KAH7090732.1"/>
    </source>
</evidence>
<feature type="signal peptide" evidence="2">
    <location>
        <begin position="1"/>
        <end position="17"/>
    </location>
</feature>
<accession>A0A8K0W164</accession>
<sequence length="118" mass="12714">MFTKVVLFILLAGLASAAPLDARGPTEIGNTNIVIRASGPDGLLEYRVGAQADIKAKKVKREAQGDDNQPWGEAQNADNEPWGTGKAKRNDGEDHDPWGCGKLKGETQRADDEPWGTE</sequence>
<protein>
    <submittedName>
        <fullName evidence="3">Uncharacterized protein</fullName>
    </submittedName>
</protein>